<dbReference type="Gene3D" id="2.160.20.80">
    <property type="entry name" value="E3 ubiquitin-protein ligase SopA"/>
    <property type="match status" value="1"/>
</dbReference>
<organism evidence="2 3">
    <name type="scientific">Dactylosporangium salmoneum</name>
    <dbReference type="NCBI Taxonomy" id="53361"/>
    <lineage>
        <taxon>Bacteria</taxon>
        <taxon>Bacillati</taxon>
        <taxon>Actinomycetota</taxon>
        <taxon>Actinomycetes</taxon>
        <taxon>Micromonosporales</taxon>
        <taxon>Micromonosporaceae</taxon>
        <taxon>Dactylosporangium</taxon>
    </lineage>
</organism>
<evidence type="ECO:0000313" key="2">
    <source>
        <dbReference type="EMBL" id="GAA2388046.1"/>
    </source>
</evidence>
<dbReference type="InterPro" id="IPR024775">
    <property type="entry name" value="DinB-like"/>
</dbReference>
<protein>
    <submittedName>
        <fullName evidence="2">DinB family protein</fullName>
    </submittedName>
</protein>
<dbReference type="SUPFAM" id="SSF141571">
    <property type="entry name" value="Pentapeptide repeat-like"/>
    <property type="match status" value="1"/>
</dbReference>
<accession>A0ABN3HTZ5</accession>
<dbReference type="RefSeq" id="WP_344619724.1">
    <property type="nucleotide sequence ID" value="NZ_BAAARV010000110.1"/>
</dbReference>
<sequence>MVEFENADLRGSRFSNVHLGGARFQHVDLSEAEVSGALMRGVRLRGCELIGVEITGDVNGLTVNGVEVGAYVEAELDRRHPERRLMRPADAEGFRTAWETLERLWDGTLERARRLPPERLHESVGGEWSFIETLRHLLFATDAWVRRAVLGDPAPWHPLDLPWDQMPDAPGVPRDREVRPSLDEVLAVRRDRAAGVRELIWAQTDESLGRRTEPVKGPGWPEPHAFEVRECLSVVVNEEWEHRLYAERDLAALEGAAPST</sequence>
<gene>
    <name evidence="2" type="ORF">GCM10010170_099240</name>
</gene>
<dbReference type="InterPro" id="IPR034660">
    <property type="entry name" value="DinB/YfiT-like"/>
</dbReference>
<dbReference type="SUPFAM" id="SSF109854">
    <property type="entry name" value="DinB/YfiT-like putative metalloenzymes"/>
    <property type="match status" value="1"/>
</dbReference>
<dbReference type="Pfam" id="PF12867">
    <property type="entry name" value="DinB_2"/>
    <property type="match status" value="1"/>
</dbReference>
<feature type="domain" description="DinB-like" evidence="1">
    <location>
        <begin position="101"/>
        <end position="245"/>
    </location>
</feature>
<evidence type="ECO:0000259" key="1">
    <source>
        <dbReference type="Pfam" id="PF12867"/>
    </source>
</evidence>
<dbReference type="InterPro" id="IPR001646">
    <property type="entry name" value="5peptide_repeat"/>
</dbReference>
<dbReference type="Proteomes" id="UP001501444">
    <property type="component" value="Unassembled WGS sequence"/>
</dbReference>
<reference evidence="2 3" key="1">
    <citation type="journal article" date="2019" name="Int. J. Syst. Evol. Microbiol.">
        <title>The Global Catalogue of Microorganisms (GCM) 10K type strain sequencing project: providing services to taxonomists for standard genome sequencing and annotation.</title>
        <authorList>
            <consortium name="The Broad Institute Genomics Platform"/>
            <consortium name="The Broad Institute Genome Sequencing Center for Infectious Disease"/>
            <person name="Wu L."/>
            <person name="Ma J."/>
        </authorList>
    </citation>
    <scope>NUCLEOTIDE SEQUENCE [LARGE SCALE GENOMIC DNA]</scope>
    <source>
        <strain evidence="2 3">JCM 3272</strain>
    </source>
</reference>
<dbReference type="EMBL" id="BAAARV010000110">
    <property type="protein sequence ID" value="GAA2388046.1"/>
    <property type="molecule type" value="Genomic_DNA"/>
</dbReference>
<name>A0ABN3HTZ5_9ACTN</name>
<evidence type="ECO:0000313" key="3">
    <source>
        <dbReference type="Proteomes" id="UP001501444"/>
    </source>
</evidence>
<dbReference type="Pfam" id="PF00805">
    <property type="entry name" value="Pentapeptide"/>
    <property type="match status" value="1"/>
</dbReference>
<dbReference type="Gene3D" id="1.20.120.450">
    <property type="entry name" value="dinb family like domain"/>
    <property type="match status" value="1"/>
</dbReference>
<keyword evidence="3" id="KW-1185">Reference proteome</keyword>
<comment type="caution">
    <text evidence="2">The sequence shown here is derived from an EMBL/GenBank/DDBJ whole genome shotgun (WGS) entry which is preliminary data.</text>
</comment>
<proteinExistence type="predicted"/>